<keyword evidence="2" id="KW-0067">ATP-binding</keyword>
<name>A0A8H6SWS0_9AGAR</name>
<dbReference type="PROSITE" id="PS50097">
    <property type="entry name" value="BTB"/>
    <property type="match status" value="1"/>
</dbReference>
<dbReference type="RefSeq" id="XP_037221266.1">
    <property type="nucleotide sequence ID" value="XM_037360974.1"/>
</dbReference>
<dbReference type="OrthoDB" id="2938294at2759"/>
<dbReference type="AlphaFoldDB" id="A0A8H6SWS0"/>
<accession>A0A8H6SWS0</accession>
<dbReference type="PROSITE" id="PS00748">
    <property type="entry name" value="F_ACTIN_CAPPING_A_1"/>
    <property type="match status" value="1"/>
</dbReference>
<dbReference type="Gene3D" id="3.30.710.10">
    <property type="entry name" value="Potassium Channel Kv1.1, Chain A"/>
    <property type="match status" value="1"/>
</dbReference>
<evidence type="ECO:0000259" key="1">
    <source>
        <dbReference type="PROSITE" id="PS50097"/>
    </source>
</evidence>
<protein>
    <submittedName>
        <fullName evidence="2">Atp-dependent helicase nam7</fullName>
    </submittedName>
</protein>
<comment type="caution">
    <text evidence="2">The sequence shown here is derived from an EMBL/GenBank/DDBJ whole genome shotgun (WGS) entry which is preliminary data.</text>
</comment>
<keyword evidence="3" id="KW-1185">Reference proteome</keyword>
<dbReference type="CDD" id="cd18186">
    <property type="entry name" value="BTB_POZ_ZBTB_KLHL-like"/>
    <property type="match status" value="1"/>
</dbReference>
<keyword evidence="2" id="KW-0547">Nucleotide-binding</keyword>
<evidence type="ECO:0000313" key="3">
    <source>
        <dbReference type="Proteomes" id="UP000636479"/>
    </source>
</evidence>
<dbReference type="SUPFAM" id="SSF54695">
    <property type="entry name" value="POZ domain"/>
    <property type="match status" value="1"/>
</dbReference>
<feature type="domain" description="BTB" evidence="1">
    <location>
        <begin position="22"/>
        <end position="92"/>
    </location>
</feature>
<organism evidence="2 3">
    <name type="scientific">Mycena indigotica</name>
    <dbReference type="NCBI Taxonomy" id="2126181"/>
    <lineage>
        <taxon>Eukaryota</taxon>
        <taxon>Fungi</taxon>
        <taxon>Dikarya</taxon>
        <taxon>Basidiomycota</taxon>
        <taxon>Agaricomycotina</taxon>
        <taxon>Agaricomycetes</taxon>
        <taxon>Agaricomycetidae</taxon>
        <taxon>Agaricales</taxon>
        <taxon>Marasmiineae</taxon>
        <taxon>Mycenaceae</taxon>
        <taxon>Mycena</taxon>
    </lineage>
</organism>
<keyword evidence="2" id="KW-0347">Helicase</keyword>
<gene>
    <name evidence="2" type="ORF">MIND_00415300</name>
</gene>
<dbReference type="InterPro" id="IPR000210">
    <property type="entry name" value="BTB/POZ_dom"/>
</dbReference>
<dbReference type="SMART" id="SM00225">
    <property type="entry name" value="BTB"/>
    <property type="match status" value="1"/>
</dbReference>
<dbReference type="InterPro" id="IPR011333">
    <property type="entry name" value="SKP1/BTB/POZ_sf"/>
</dbReference>
<proteinExistence type="predicted"/>
<dbReference type="Proteomes" id="UP000636479">
    <property type="component" value="Unassembled WGS sequence"/>
</dbReference>
<dbReference type="GO" id="GO:0004386">
    <property type="term" value="F:helicase activity"/>
    <property type="evidence" value="ECO:0007669"/>
    <property type="project" value="UniProtKB-KW"/>
</dbReference>
<evidence type="ECO:0000313" key="2">
    <source>
        <dbReference type="EMBL" id="KAF7306247.1"/>
    </source>
</evidence>
<reference evidence="2" key="1">
    <citation type="submission" date="2020-05" db="EMBL/GenBank/DDBJ databases">
        <title>Mycena genomes resolve the evolution of fungal bioluminescence.</title>
        <authorList>
            <person name="Tsai I.J."/>
        </authorList>
    </citation>
    <scope>NUCLEOTIDE SEQUENCE</scope>
    <source>
        <strain evidence="2">171206Taipei</strain>
    </source>
</reference>
<keyword evidence="2" id="KW-0378">Hydrolase</keyword>
<dbReference type="Pfam" id="PF00651">
    <property type="entry name" value="BTB"/>
    <property type="match status" value="1"/>
</dbReference>
<dbReference type="GeneID" id="59343490"/>
<dbReference type="EMBL" id="JACAZF010000004">
    <property type="protein sequence ID" value="KAF7306247.1"/>
    <property type="molecule type" value="Genomic_DNA"/>
</dbReference>
<dbReference type="InterPro" id="IPR017865">
    <property type="entry name" value="F-actin_cap_asu_CS"/>
</dbReference>
<sequence length="297" mass="34763">MKSEPGIPQTRQRDPAHYYEEGNVIFLCGKSLFRLHRSRLARKSEYFKDMFNVGSDVRILDGYDDEHPLNLNKSGISEEDFRNFCTFLYDSDELPKDTPLKFFESVLVLSDMWMVDSGKRFVLTHLPKHPEFTQAMKIRLSRQFNIHEWLEPAFRALVACSTGDISPVDADNMGAVTLYSVIKTKTEVFDHLRYLAYWPPPVRHGWSCLDEVECSKWWDGFWWNVFARQLLHPNNTKTAKEILEKADWNVGFLSQMGNECLRRTFDDIWDENPFEIDGQLVDVAFNDFKKWVEGLGI</sequence>